<gene>
    <name evidence="10" type="ORF">G3446_17880</name>
</gene>
<feature type="domain" description="PAC" evidence="7">
    <location>
        <begin position="315"/>
        <end position="367"/>
    </location>
</feature>
<dbReference type="PROSITE" id="PS50887">
    <property type="entry name" value="GGDEF"/>
    <property type="match status" value="1"/>
</dbReference>
<dbReference type="FunFam" id="3.20.20.450:FF:000001">
    <property type="entry name" value="Cyclic di-GMP phosphodiesterase yahA"/>
    <property type="match status" value="1"/>
</dbReference>
<dbReference type="InterPro" id="IPR000700">
    <property type="entry name" value="PAS-assoc_C"/>
</dbReference>
<feature type="domain" description="EAL" evidence="8">
    <location>
        <begin position="541"/>
        <end position="795"/>
    </location>
</feature>
<dbReference type="AlphaFoldDB" id="A0A6M0K568"/>
<feature type="transmembrane region" description="Helical" evidence="5">
    <location>
        <begin position="50"/>
        <end position="68"/>
    </location>
</feature>
<dbReference type="FunFam" id="3.30.70.270:FF:000001">
    <property type="entry name" value="Diguanylate cyclase domain protein"/>
    <property type="match status" value="1"/>
</dbReference>
<organism evidence="10 11">
    <name type="scientific">Thiorhodococcus minor</name>
    <dbReference type="NCBI Taxonomy" id="57489"/>
    <lineage>
        <taxon>Bacteria</taxon>
        <taxon>Pseudomonadati</taxon>
        <taxon>Pseudomonadota</taxon>
        <taxon>Gammaproteobacteria</taxon>
        <taxon>Chromatiales</taxon>
        <taxon>Chromatiaceae</taxon>
        <taxon>Thiorhodococcus</taxon>
    </lineage>
</organism>
<protein>
    <recommendedName>
        <fullName evidence="2">cyclic-guanylate-specific phosphodiesterase</fullName>
        <ecNumber evidence="2">3.1.4.52</ecNumber>
    </recommendedName>
</protein>
<dbReference type="Pfam" id="PF00990">
    <property type="entry name" value="GGDEF"/>
    <property type="match status" value="1"/>
</dbReference>
<dbReference type="Gene3D" id="3.30.450.20">
    <property type="entry name" value="PAS domain"/>
    <property type="match status" value="1"/>
</dbReference>
<dbReference type="CDD" id="cd01949">
    <property type="entry name" value="GGDEF"/>
    <property type="match status" value="1"/>
</dbReference>
<feature type="transmembrane region" description="Helical" evidence="5">
    <location>
        <begin position="116"/>
        <end position="133"/>
    </location>
</feature>
<dbReference type="GO" id="GO:0006355">
    <property type="term" value="P:regulation of DNA-templated transcription"/>
    <property type="evidence" value="ECO:0007669"/>
    <property type="project" value="InterPro"/>
</dbReference>
<evidence type="ECO:0000256" key="5">
    <source>
        <dbReference type="SAM" id="Phobius"/>
    </source>
</evidence>
<dbReference type="EC" id="3.1.4.52" evidence="2"/>
<comment type="catalytic activity">
    <reaction evidence="4">
        <text>3',3'-c-di-GMP + H2O = 5'-phosphoguanylyl(3'-&gt;5')guanosine + H(+)</text>
        <dbReference type="Rhea" id="RHEA:24902"/>
        <dbReference type="ChEBI" id="CHEBI:15377"/>
        <dbReference type="ChEBI" id="CHEBI:15378"/>
        <dbReference type="ChEBI" id="CHEBI:58754"/>
        <dbReference type="ChEBI" id="CHEBI:58805"/>
        <dbReference type="EC" id="3.1.4.52"/>
    </reaction>
    <physiologicalReaction direction="left-to-right" evidence="4">
        <dbReference type="Rhea" id="RHEA:24903"/>
    </physiologicalReaction>
</comment>
<dbReference type="GO" id="GO:0071732">
    <property type="term" value="P:cellular response to nitric oxide"/>
    <property type="evidence" value="ECO:0007669"/>
    <property type="project" value="UniProtKB-ARBA"/>
</dbReference>
<dbReference type="CDD" id="cd01948">
    <property type="entry name" value="EAL"/>
    <property type="match status" value="1"/>
</dbReference>
<feature type="domain" description="GGDEF" evidence="9">
    <location>
        <begin position="399"/>
        <end position="532"/>
    </location>
</feature>
<dbReference type="NCBIfam" id="TIGR00229">
    <property type="entry name" value="sensory_box"/>
    <property type="match status" value="1"/>
</dbReference>
<dbReference type="SUPFAM" id="SSF55073">
    <property type="entry name" value="Nucleotide cyclase"/>
    <property type="match status" value="1"/>
</dbReference>
<feature type="transmembrane region" description="Helical" evidence="5">
    <location>
        <begin position="88"/>
        <end position="110"/>
    </location>
</feature>
<dbReference type="EMBL" id="JAAIJQ010000060">
    <property type="protein sequence ID" value="NEV63737.1"/>
    <property type="molecule type" value="Genomic_DNA"/>
</dbReference>
<feature type="domain" description="PAS" evidence="6">
    <location>
        <begin position="242"/>
        <end position="287"/>
    </location>
</feature>
<dbReference type="InterPro" id="IPR035965">
    <property type="entry name" value="PAS-like_dom_sf"/>
</dbReference>
<dbReference type="RefSeq" id="WP_164454200.1">
    <property type="nucleotide sequence ID" value="NZ_JAAIJQ010000060.1"/>
</dbReference>
<dbReference type="NCBIfam" id="TIGR00254">
    <property type="entry name" value="GGDEF"/>
    <property type="match status" value="1"/>
</dbReference>
<dbReference type="PROSITE" id="PS50113">
    <property type="entry name" value="PAC"/>
    <property type="match status" value="1"/>
</dbReference>
<comment type="cofactor">
    <cofactor evidence="1">
        <name>Mg(2+)</name>
        <dbReference type="ChEBI" id="CHEBI:18420"/>
    </cofactor>
</comment>
<dbReference type="InterPro" id="IPR000160">
    <property type="entry name" value="GGDEF_dom"/>
</dbReference>
<evidence type="ECO:0000256" key="1">
    <source>
        <dbReference type="ARBA" id="ARBA00001946"/>
    </source>
</evidence>
<feature type="transmembrane region" description="Helical" evidence="5">
    <location>
        <begin position="162"/>
        <end position="179"/>
    </location>
</feature>
<sequence length="802" mass="89255">MSQNPCATDEQLRATLIDEAFRQGRAGIPMTAVAILGIAVIHWLHTQTLIQPLWLVIGLSFSVLRAVLLRIYERRRDRLSTATRERMFVWPLIAAALVWGTLPFLVFPGAGASERLAIIAIVAGLAGGGSAILAPVLWSARFYLLCLMLPAAVMVFDTPTSGPVVAALAFCFVLVMLISHQQGRRILLAGQQRLLENQGLLDETHRQRGLVEQLNEELLAAQKALLAYDSRLEKEVEERTARNRLASAVIENTAEGVMVMTPEATIVEVNPAFTRITGYPSAEAIGQPARILRSDKHEARFFELGWQKLRSTGRWEGEMWSRRRDGAIFLERRTIDSVRNSAGEVTHYVSVFNDITDDYEKDQQLLHQALHDPLTGLGNRKLLMERLDHCIARAARYRKRLGVLFFDLDQFKAVNDSLGHHIGDELLRGIAQRLSKRLRASDTLARLGGDEFVVLMSDLERPTDAVVLAQGLLDVFSEPFELPETRIHMRTSLGIAIYPDDGTEPDVLMKNADMALYAAKAAGRNTYHFFQPAFAEQARQRLELELALRDAIERQELSLHYQTKVCARDQAAQGFEALLRWNRPRIGFVPPDSFVPVAEDCGLIGQIGAWVLSEACRQIARWEAAGHGWQKVAINVSARQLIHDDLVGMIREECRRHRISPSLLEVEVTESCIMSNPEQTTPILAALQAMGVRIAIDDFGTGHSSLAYLRRLPVDIIKIDKSFVREAMSDKPTAAIVKTIIGLSKTLEKQVVAEGVETAEQVDMLARQGCDSLQGYFFSRPLPAADIEHQWHAGPSASATGS</sequence>
<dbReference type="SUPFAM" id="SSF55785">
    <property type="entry name" value="PYP-like sensor domain (PAS domain)"/>
    <property type="match status" value="1"/>
</dbReference>
<dbReference type="PANTHER" id="PTHR44757:SF2">
    <property type="entry name" value="BIOFILM ARCHITECTURE MAINTENANCE PROTEIN MBAA"/>
    <property type="match status" value="1"/>
</dbReference>
<dbReference type="InterPro" id="IPR043128">
    <property type="entry name" value="Rev_trsase/Diguanyl_cyclase"/>
</dbReference>
<dbReference type="SMART" id="SM00267">
    <property type="entry name" value="GGDEF"/>
    <property type="match status" value="1"/>
</dbReference>
<dbReference type="Proteomes" id="UP000483379">
    <property type="component" value="Unassembled WGS sequence"/>
</dbReference>
<dbReference type="PROSITE" id="PS50883">
    <property type="entry name" value="EAL"/>
    <property type="match status" value="1"/>
</dbReference>
<dbReference type="InterPro" id="IPR000014">
    <property type="entry name" value="PAS"/>
</dbReference>
<dbReference type="GO" id="GO:0071111">
    <property type="term" value="F:cyclic-guanylate-specific phosphodiesterase activity"/>
    <property type="evidence" value="ECO:0007669"/>
    <property type="project" value="UniProtKB-EC"/>
</dbReference>
<evidence type="ECO:0000259" key="9">
    <source>
        <dbReference type="PROSITE" id="PS50887"/>
    </source>
</evidence>
<keyword evidence="5" id="KW-1133">Transmembrane helix</keyword>
<dbReference type="SMART" id="SM00091">
    <property type="entry name" value="PAS"/>
    <property type="match status" value="1"/>
</dbReference>
<keyword evidence="3" id="KW-0973">c-di-GMP</keyword>
<dbReference type="InterPro" id="IPR001633">
    <property type="entry name" value="EAL_dom"/>
</dbReference>
<accession>A0A6M0K568</accession>
<keyword evidence="5" id="KW-0472">Membrane</keyword>
<dbReference type="Pfam" id="PF00989">
    <property type="entry name" value="PAS"/>
    <property type="match status" value="1"/>
</dbReference>
<keyword evidence="5" id="KW-0812">Transmembrane</keyword>
<evidence type="ECO:0000259" key="6">
    <source>
        <dbReference type="PROSITE" id="PS50112"/>
    </source>
</evidence>
<dbReference type="PROSITE" id="PS50112">
    <property type="entry name" value="PAS"/>
    <property type="match status" value="1"/>
</dbReference>
<dbReference type="SMART" id="SM00052">
    <property type="entry name" value="EAL"/>
    <property type="match status" value="1"/>
</dbReference>
<dbReference type="InterPro" id="IPR029787">
    <property type="entry name" value="Nucleotide_cyclase"/>
</dbReference>
<dbReference type="Gene3D" id="3.30.70.270">
    <property type="match status" value="1"/>
</dbReference>
<evidence type="ECO:0000256" key="3">
    <source>
        <dbReference type="ARBA" id="ARBA00022636"/>
    </source>
</evidence>
<dbReference type="PANTHER" id="PTHR44757">
    <property type="entry name" value="DIGUANYLATE CYCLASE DGCP"/>
    <property type="match status" value="1"/>
</dbReference>
<evidence type="ECO:0000256" key="2">
    <source>
        <dbReference type="ARBA" id="ARBA00012282"/>
    </source>
</evidence>
<reference evidence="10 11" key="1">
    <citation type="submission" date="2020-02" db="EMBL/GenBank/DDBJ databases">
        <title>Genome sequences of Thiorhodococcus mannitoliphagus and Thiorhodococcus minor, purple sulfur photosynthetic bacteria in the gammaproteobacterial family, Chromatiaceae.</title>
        <authorList>
            <person name="Aviles F.A."/>
            <person name="Meyer T.E."/>
            <person name="Kyndt J.A."/>
        </authorList>
    </citation>
    <scope>NUCLEOTIDE SEQUENCE [LARGE SCALE GENOMIC DNA]</scope>
    <source>
        <strain evidence="10 11">DSM 11518</strain>
    </source>
</reference>
<name>A0A6M0K568_9GAMM</name>
<dbReference type="Pfam" id="PF00563">
    <property type="entry name" value="EAL"/>
    <property type="match status" value="1"/>
</dbReference>
<evidence type="ECO:0000259" key="7">
    <source>
        <dbReference type="PROSITE" id="PS50113"/>
    </source>
</evidence>
<proteinExistence type="predicted"/>
<keyword evidence="11" id="KW-1185">Reference proteome</keyword>
<comment type="caution">
    <text evidence="10">The sequence shown here is derived from an EMBL/GenBank/DDBJ whole genome shotgun (WGS) entry which is preliminary data.</text>
</comment>
<dbReference type="InterPro" id="IPR013767">
    <property type="entry name" value="PAS_fold"/>
</dbReference>
<dbReference type="InterPro" id="IPR035919">
    <property type="entry name" value="EAL_sf"/>
</dbReference>
<evidence type="ECO:0000259" key="8">
    <source>
        <dbReference type="PROSITE" id="PS50883"/>
    </source>
</evidence>
<evidence type="ECO:0000313" key="11">
    <source>
        <dbReference type="Proteomes" id="UP000483379"/>
    </source>
</evidence>
<evidence type="ECO:0000313" key="10">
    <source>
        <dbReference type="EMBL" id="NEV63737.1"/>
    </source>
</evidence>
<feature type="transmembrane region" description="Helical" evidence="5">
    <location>
        <begin position="26"/>
        <end position="44"/>
    </location>
</feature>
<dbReference type="InterPro" id="IPR052155">
    <property type="entry name" value="Biofilm_reg_signaling"/>
</dbReference>
<dbReference type="SUPFAM" id="SSF141868">
    <property type="entry name" value="EAL domain-like"/>
    <property type="match status" value="1"/>
</dbReference>
<evidence type="ECO:0000256" key="4">
    <source>
        <dbReference type="ARBA" id="ARBA00051114"/>
    </source>
</evidence>
<dbReference type="Gene3D" id="3.20.20.450">
    <property type="entry name" value="EAL domain"/>
    <property type="match status" value="1"/>
</dbReference>
<dbReference type="CDD" id="cd00130">
    <property type="entry name" value="PAS"/>
    <property type="match status" value="1"/>
</dbReference>